<evidence type="ECO:0000256" key="4">
    <source>
        <dbReference type="ARBA" id="ARBA00016377"/>
    </source>
</evidence>
<dbReference type="SUPFAM" id="SSF55811">
    <property type="entry name" value="Nudix"/>
    <property type="match status" value="1"/>
</dbReference>
<evidence type="ECO:0000256" key="7">
    <source>
        <dbReference type="ARBA" id="ARBA00032272"/>
    </source>
</evidence>
<dbReference type="InterPro" id="IPR015797">
    <property type="entry name" value="NUDIX_hydrolase-like_dom_sf"/>
</dbReference>
<dbReference type="PANTHER" id="PTHR11839">
    <property type="entry name" value="UDP/ADP-SUGAR PYROPHOSPHATASE"/>
    <property type="match status" value="1"/>
</dbReference>
<dbReference type="InterPro" id="IPR000086">
    <property type="entry name" value="NUDIX_hydrolase_dom"/>
</dbReference>
<dbReference type="PANTHER" id="PTHR11839:SF18">
    <property type="entry name" value="NUDIX HYDROLASE DOMAIN-CONTAINING PROTEIN"/>
    <property type="match status" value="1"/>
</dbReference>
<keyword evidence="5" id="KW-0378">Hydrolase</keyword>
<dbReference type="CDD" id="cd03424">
    <property type="entry name" value="NUDIX_ADPRase_Nudt5_UGPPase_Nudt14"/>
    <property type="match status" value="1"/>
</dbReference>
<feature type="domain" description="Nudix hydrolase" evidence="8">
    <location>
        <begin position="78"/>
        <end position="225"/>
    </location>
</feature>
<sequence length="239" mass="26189">MTQQDVPVHFATAISSELQEKVLNAPQFSGWIAKTRSSFDLRSVLVRDVLMFGSRVGFVVVEADAWNDGAKMPCFAVLRDPTVCIMPVVTVKEAPDERYVVLVREARLPVGQMVTALPAGVIDGEAADVAALRELREETGLNLTAGRPYRLCETPVFLSPGGSSEEMMLYAVDIVLTRAEMDGLLDRKGGLANEHEHTTVCVVPLKDMPRHTPNAHCLLSWHLYQQHCADLKSAQCSSG</sequence>
<protein>
    <recommendedName>
        <fullName evidence="4">GDP-mannose pyrophosphatase</fullName>
    </recommendedName>
    <alternativeName>
        <fullName evidence="6">GDP-mannose hydrolase</fullName>
    </alternativeName>
    <alternativeName>
        <fullName evidence="7">GDPMK</fullName>
    </alternativeName>
</protein>
<name>A0A067Z7B2_GLUOY</name>
<dbReference type="RefSeq" id="WP_052327575.1">
    <property type="nucleotide sequence ID" value="NZ_CP004373.1"/>
</dbReference>
<evidence type="ECO:0000256" key="2">
    <source>
        <dbReference type="ARBA" id="ARBA00001946"/>
    </source>
</evidence>
<dbReference type="Proteomes" id="UP000031656">
    <property type="component" value="Chromosome"/>
</dbReference>
<dbReference type="EMBL" id="CP004373">
    <property type="protein sequence ID" value="AHK72152.1"/>
    <property type="molecule type" value="Genomic_DNA"/>
</dbReference>
<dbReference type="Gene3D" id="3.90.79.10">
    <property type="entry name" value="Nucleoside Triphosphate Pyrophosphohydrolase"/>
    <property type="match status" value="1"/>
</dbReference>
<dbReference type="HOGENOM" id="CLU_070130_1_2_5"/>
<reference evidence="9 10" key="1">
    <citation type="journal article" date="2015" name="Appl. Microbiol. Biotechnol.">
        <title>The consequence of an additional NADH dehydrogenase paralog on the growth of Gluconobacter oxydans DSM3504.</title>
        <authorList>
            <person name="Kostner D."/>
            <person name="Luchterhand B."/>
            <person name="Junker A."/>
            <person name="Volland S."/>
            <person name="Daniel R."/>
            <person name="Buchs J."/>
            <person name="Liebl W."/>
            <person name="Ehrenreich A."/>
        </authorList>
    </citation>
    <scope>NUCLEOTIDE SEQUENCE [LARGE SCALE GENOMIC DNA]</scope>
    <source>
        <strain evidence="9">DSM 3504</strain>
    </source>
</reference>
<accession>A0A067Z7B2</accession>
<dbReference type="KEGG" id="goy:GLS_c22810"/>
<comment type="cofactor">
    <cofactor evidence="2">
        <name>Mg(2+)</name>
        <dbReference type="ChEBI" id="CHEBI:18420"/>
    </cofactor>
</comment>
<gene>
    <name evidence="9" type="ORF">GLS_c22810</name>
</gene>
<proteinExistence type="inferred from homology"/>
<dbReference type="Pfam" id="PF00293">
    <property type="entry name" value="NUDIX"/>
    <property type="match status" value="1"/>
</dbReference>
<evidence type="ECO:0000313" key="9">
    <source>
        <dbReference type="EMBL" id="AHK72152.1"/>
    </source>
</evidence>
<evidence type="ECO:0000259" key="8">
    <source>
        <dbReference type="PROSITE" id="PS51462"/>
    </source>
</evidence>
<organism evidence="9 10">
    <name type="scientific">Gluconobacter oxydans DSM 3504</name>
    <dbReference type="NCBI Taxonomy" id="1288313"/>
    <lineage>
        <taxon>Bacteria</taxon>
        <taxon>Pseudomonadati</taxon>
        <taxon>Pseudomonadota</taxon>
        <taxon>Alphaproteobacteria</taxon>
        <taxon>Acetobacterales</taxon>
        <taxon>Acetobacteraceae</taxon>
        <taxon>Gluconobacter</taxon>
    </lineage>
</organism>
<evidence type="ECO:0000256" key="1">
    <source>
        <dbReference type="ARBA" id="ARBA00000847"/>
    </source>
</evidence>
<evidence type="ECO:0000256" key="3">
    <source>
        <dbReference type="ARBA" id="ARBA00007275"/>
    </source>
</evidence>
<comment type="similarity">
    <text evidence="3">Belongs to the Nudix hydrolase family. NudK subfamily.</text>
</comment>
<dbReference type="AlphaFoldDB" id="A0A067Z7B2"/>
<dbReference type="GO" id="GO:0006753">
    <property type="term" value="P:nucleoside phosphate metabolic process"/>
    <property type="evidence" value="ECO:0007669"/>
    <property type="project" value="TreeGrafter"/>
</dbReference>
<dbReference type="GO" id="GO:0080041">
    <property type="term" value="F:ADP-ribose pyrophosphohydrolase activity"/>
    <property type="evidence" value="ECO:0007669"/>
    <property type="project" value="TreeGrafter"/>
</dbReference>
<evidence type="ECO:0000313" key="10">
    <source>
        <dbReference type="Proteomes" id="UP000031656"/>
    </source>
</evidence>
<dbReference type="PROSITE" id="PS51462">
    <property type="entry name" value="NUDIX"/>
    <property type="match status" value="1"/>
</dbReference>
<evidence type="ECO:0000256" key="5">
    <source>
        <dbReference type="ARBA" id="ARBA00022801"/>
    </source>
</evidence>
<evidence type="ECO:0000256" key="6">
    <source>
        <dbReference type="ARBA" id="ARBA00032162"/>
    </source>
</evidence>
<dbReference type="GO" id="GO:0019693">
    <property type="term" value="P:ribose phosphate metabolic process"/>
    <property type="evidence" value="ECO:0007669"/>
    <property type="project" value="TreeGrafter"/>
</dbReference>
<comment type="catalytic activity">
    <reaction evidence="1">
        <text>GDP-alpha-D-mannose + H2O = alpha-D-mannose 1-phosphate + GMP + 2 H(+)</text>
        <dbReference type="Rhea" id="RHEA:27978"/>
        <dbReference type="ChEBI" id="CHEBI:15377"/>
        <dbReference type="ChEBI" id="CHEBI:15378"/>
        <dbReference type="ChEBI" id="CHEBI:57527"/>
        <dbReference type="ChEBI" id="CHEBI:58115"/>
        <dbReference type="ChEBI" id="CHEBI:58409"/>
    </reaction>
</comment>
<dbReference type="GO" id="GO:0080042">
    <property type="term" value="F:ADP-glucose pyrophosphohydrolase activity"/>
    <property type="evidence" value="ECO:0007669"/>
    <property type="project" value="TreeGrafter"/>
</dbReference>
<dbReference type="GeneID" id="56906507"/>